<keyword evidence="10" id="KW-0325">Glycoprotein</keyword>
<dbReference type="GeneID" id="27723876"/>
<sequence length="1369" mass="149230">MEPATSDCIHALPQTASTDPLMLIVIYGSAGIAALFSAIAIVLGFSSTGRGMYYMTLCLSWTYTVSSAGFRGRLIDHGLTGAFVLATLLDIFGSSPQTTGSSSVSAKMGLTDTVSYRWINSLLAIKGSLHLQMMPPHPLPADFEEYCRRFVLAVTSGSGESDDPFWGFLIREHSKALLLSSFLRFVDDASKFILPWLLRALLARPSLQNMLMLFCSRVVGVLCGNYSGLFLRKISAQYKAMLSQSIYSKTLRMGHYRPSSNDLDISTLGEVDTQKLAQGILNLLDVWSFPLQVLACFGGILYLMLLDGVIAIVFTLITVFPVMNFLVQRTGMWFHKNMVARDKRTSLTTEVITRIKAIKLHGWESIFATELDERRAADVSILGKAALISACMVSFSQSIPSILTTASFGLVVWRQGQLDSQLIFTSIMLFSMLSSSLTLLSSLAATYQGIRVSLLRIQKYVRMDEARYAGPELAAISEFHADSGLRLTDMTLSWRDQKPLVSNGKLKVEAGKLNVISGPTAAGKSTLLTSLAEQLQRHGRVGITQQEPFLISGTVRDNVTFGRPFEQAFYQRVVAACALEADFATLADGDRTQLNSAVTLSGGQKSRICLARAAYARADIYLLDDPLSALDVKIQKTVLQRLIGRRGLLSGSTRIVASNSPFLLAEADLVQSIEGGGISTSESGQLVDVDDKEDRSEITQLETPSDGVGVASEDTIIVQTNNSGPDLKNIVRVATRETIASTSNPDSELEEGAVPRAAASAIKTKSLGKALMPYVAYAVKFGWVISIGSLALARLLSIVSVYVLKTIAEMHSRVEISYGLVIYILLSLGQSLGFFLFILALYKLCLIPASLKIHRDLIASILSRSMHFFETSKPGDIINIFTNDLVRVDTSLTSSLLSLLAQYISLIFAAAVLVLPAPASLLFLIPSLILCYSLQDLYLQKLRELRHLDVASRAPILAHLQEAQGGRILFATYNFVRNRLDSYQDLVEENLRALFPLFCIDLWLAVRLEICSVVIQLLAGLLLIATSVEAGTLGFVMTYVFQITANLTYIARFSAQLEVDAVSFSRIRGQIDAADESGEATSFTESIKPGPRSQYRDNSVDNLWPHTGKIEFCNVNCSYGPLAAPSLRDIALVIEPGEKVAVIGRTGAGKSSLLLAMLGMLKPSTGTVCVDGIDISSTDGMQYRQGIALIPQDPIVFSGTVRQNLDPLGTHSDKAIMEVLRHIGADKVILKVVSESAGQVDDGELVLDSPARSEANFSAGEVKLLALARAVLIDAKILVVDELANGLDPVMEREISDIMHEYFKSNTIVAVMHRLELTVEYDKVLLLDHGKVVAYDHPRTLLANGNEYYSSMLAEAGLLEHAKVVLEVN</sequence>
<dbReference type="InterPro" id="IPR017871">
    <property type="entry name" value="ABC_transporter-like_CS"/>
</dbReference>
<dbReference type="PROSITE" id="PS00211">
    <property type="entry name" value="ABC_TRANSPORTER_1"/>
    <property type="match status" value="1"/>
</dbReference>
<evidence type="ECO:0000256" key="7">
    <source>
        <dbReference type="ARBA" id="ARBA00022840"/>
    </source>
</evidence>
<feature type="transmembrane region" description="Helical" evidence="11">
    <location>
        <begin position="309"/>
        <end position="327"/>
    </location>
</feature>
<evidence type="ECO:0000256" key="3">
    <source>
        <dbReference type="ARBA" id="ARBA00022448"/>
    </source>
</evidence>
<dbReference type="InterPro" id="IPR027417">
    <property type="entry name" value="P-loop_NTPase"/>
</dbReference>
<dbReference type="VEuPathDB" id="FungiDB:SAPIO_CDS4804"/>
<keyword evidence="15" id="KW-1185">Reference proteome</keyword>
<dbReference type="SUPFAM" id="SSF52540">
    <property type="entry name" value="P-loop containing nucleoside triphosphate hydrolases"/>
    <property type="match status" value="2"/>
</dbReference>
<dbReference type="GO" id="GO:0016887">
    <property type="term" value="F:ATP hydrolysis activity"/>
    <property type="evidence" value="ECO:0007669"/>
    <property type="project" value="InterPro"/>
</dbReference>
<evidence type="ECO:0000256" key="4">
    <source>
        <dbReference type="ARBA" id="ARBA00022475"/>
    </source>
</evidence>
<dbReference type="CDD" id="cd18580">
    <property type="entry name" value="ABC_6TM_ABCC_D2"/>
    <property type="match status" value="1"/>
</dbReference>
<dbReference type="InterPro" id="IPR044726">
    <property type="entry name" value="ABCC_6TM_D2"/>
</dbReference>
<dbReference type="Gene3D" id="3.40.50.300">
    <property type="entry name" value="P-loop containing nucleotide triphosphate hydrolases"/>
    <property type="match status" value="2"/>
</dbReference>
<dbReference type="PROSITE" id="PS50929">
    <property type="entry name" value="ABC_TM1F"/>
    <property type="match status" value="2"/>
</dbReference>
<feature type="domain" description="ABC transmembrane type-1" evidence="13">
    <location>
        <begin position="781"/>
        <end position="1058"/>
    </location>
</feature>
<dbReference type="FunFam" id="3.40.50.300:FF:002145">
    <property type="entry name" value="ABC transporter (MsbA subfamily)"/>
    <property type="match status" value="1"/>
</dbReference>
<keyword evidence="3" id="KW-0813">Transport</keyword>
<dbReference type="EMBL" id="JOWA01000094">
    <property type="protein sequence ID" value="KEZ43348.1"/>
    <property type="molecule type" value="Genomic_DNA"/>
</dbReference>
<dbReference type="OrthoDB" id="6500128at2759"/>
<evidence type="ECO:0000259" key="13">
    <source>
        <dbReference type="PROSITE" id="PS50929"/>
    </source>
</evidence>
<evidence type="ECO:0000256" key="9">
    <source>
        <dbReference type="ARBA" id="ARBA00023136"/>
    </source>
</evidence>
<protein>
    <recommendedName>
        <fullName evidence="16">ABC transporter</fullName>
    </recommendedName>
</protein>
<reference evidence="14 15" key="1">
    <citation type="journal article" date="2014" name="Genome Announc.">
        <title>Draft genome sequence of the pathogenic fungus Scedosporium apiospermum.</title>
        <authorList>
            <person name="Vandeputte P."/>
            <person name="Ghamrawi S."/>
            <person name="Rechenmann M."/>
            <person name="Iltis A."/>
            <person name="Giraud S."/>
            <person name="Fleury M."/>
            <person name="Thornton C."/>
            <person name="Delhaes L."/>
            <person name="Meyer W."/>
            <person name="Papon N."/>
            <person name="Bouchara J.P."/>
        </authorList>
    </citation>
    <scope>NUCLEOTIDE SEQUENCE [LARGE SCALE GENOMIC DNA]</scope>
    <source>
        <strain evidence="14 15">IHEM 14462</strain>
    </source>
</reference>
<evidence type="ECO:0008006" key="16">
    <source>
        <dbReference type="Google" id="ProtNLM"/>
    </source>
</evidence>
<dbReference type="InterPro" id="IPR011527">
    <property type="entry name" value="ABC1_TM_dom"/>
</dbReference>
<comment type="similarity">
    <text evidence="2">Belongs to the ABC transporter superfamily. ABCC family. Conjugate transporter (TC 3.A.1.208) subfamily.</text>
</comment>
<dbReference type="Pfam" id="PF00664">
    <property type="entry name" value="ABC_membrane"/>
    <property type="match status" value="2"/>
</dbReference>
<feature type="domain" description="ABC transmembrane type-1" evidence="13">
    <location>
        <begin position="178"/>
        <end position="449"/>
    </location>
</feature>
<dbReference type="InterPro" id="IPR050173">
    <property type="entry name" value="ABC_transporter_C-like"/>
</dbReference>
<feature type="transmembrane region" description="Helical" evidence="11">
    <location>
        <begin position="21"/>
        <end position="45"/>
    </location>
</feature>
<comment type="subcellular location">
    <subcellularLocation>
        <location evidence="1">Cell membrane</location>
        <topology evidence="1">Multi-pass membrane protein</topology>
    </subcellularLocation>
</comment>
<evidence type="ECO:0000256" key="1">
    <source>
        <dbReference type="ARBA" id="ARBA00004651"/>
    </source>
</evidence>
<keyword evidence="7" id="KW-0067">ATP-binding</keyword>
<evidence type="ECO:0000256" key="5">
    <source>
        <dbReference type="ARBA" id="ARBA00022692"/>
    </source>
</evidence>
<dbReference type="GO" id="GO:0005524">
    <property type="term" value="F:ATP binding"/>
    <property type="evidence" value="ECO:0007669"/>
    <property type="project" value="UniProtKB-KW"/>
</dbReference>
<dbReference type="OMA" id="ITMDIAD"/>
<feature type="transmembrane region" description="Helical" evidence="11">
    <location>
        <begin position="1017"/>
        <end position="1041"/>
    </location>
</feature>
<evidence type="ECO:0000256" key="8">
    <source>
        <dbReference type="ARBA" id="ARBA00022989"/>
    </source>
</evidence>
<gene>
    <name evidence="14" type="ORF">SAPIO_CDS4804</name>
</gene>
<evidence type="ECO:0000256" key="11">
    <source>
        <dbReference type="SAM" id="Phobius"/>
    </source>
</evidence>
<dbReference type="SUPFAM" id="SSF90123">
    <property type="entry name" value="ABC transporter transmembrane region"/>
    <property type="match status" value="2"/>
</dbReference>
<feature type="domain" description="ABC transporter" evidence="12">
    <location>
        <begin position="1110"/>
        <end position="1354"/>
    </location>
</feature>
<keyword evidence="5 11" id="KW-0812">Transmembrane</keyword>
<dbReference type="InterPro" id="IPR003439">
    <property type="entry name" value="ABC_transporter-like_ATP-bd"/>
</dbReference>
<feature type="transmembrane region" description="Helical" evidence="11">
    <location>
        <begin position="283"/>
        <end position="303"/>
    </location>
</feature>
<dbReference type="InterPro" id="IPR036640">
    <property type="entry name" value="ABC1_TM_sf"/>
</dbReference>
<comment type="caution">
    <text evidence="14">The sequence shown here is derived from an EMBL/GenBank/DDBJ whole genome shotgun (WGS) entry which is preliminary data.</text>
</comment>
<keyword evidence="4" id="KW-1003">Cell membrane</keyword>
<evidence type="ECO:0000313" key="15">
    <source>
        <dbReference type="Proteomes" id="UP000028545"/>
    </source>
</evidence>
<dbReference type="RefSeq" id="XP_016643147.1">
    <property type="nucleotide sequence ID" value="XM_016787268.1"/>
</dbReference>
<feature type="transmembrane region" description="Helical" evidence="11">
    <location>
        <begin position="781"/>
        <end position="804"/>
    </location>
</feature>
<dbReference type="KEGG" id="sapo:SAPIO_CDS4804"/>
<feature type="transmembrane region" description="Helical" evidence="11">
    <location>
        <begin position="896"/>
        <end position="915"/>
    </location>
</feature>
<evidence type="ECO:0000259" key="12">
    <source>
        <dbReference type="PROSITE" id="PS50893"/>
    </source>
</evidence>
<keyword evidence="9 11" id="KW-0472">Membrane</keyword>
<dbReference type="GO" id="GO:0140359">
    <property type="term" value="F:ABC-type transporter activity"/>
    <property type="evidence" value="ECO:0007669"/>
    <property type="project" value="InterPro"/>
</dbReference>
<feature type="domain" description="ABC transporter" evidence="12">
    <location>
        <begin position="485"/>
        <end position="700"/>
    </location>
</feature>
<dbReference type="SMART" id="SM00382">
    <property type="entry name" value="AAA"/>
    <property type="match status" value="2"/>
</dbReference>
<dbReference type="PROSITE" id="PS50893">
    <property type="entry name" value="ABC_TRANSPORTER_2"/>
    <property type="match status" value="2"/>
</dbReference>
<dbReference type="PANTHER" id="PTHR24223">
    <property type="entry name" value="ATP-BINDING CASSETTE SUB-FAMILY C"/>
    <property type="match status" value="1"/>
</dbReference>
<organism evidence="14 15">
    <name type="scientific">Pseudallescheria apiosperma</name>
    <name type="common">Scedosporium apiospermum</name>
    <dbReference type="NCBI Taxonomy" id="563466"/>
    <lineage>
        <taxon>Eukaryota</taxon>
        <taxon>Fungi</taxon>
        <taxon>Dikarya</taxon>
        <taxon>Ascomycota</taxon>
        <taxon>Pezizomycotina</taxon>
        <taxon>Sordariomycetes</taxon>
        <taxon>Hypocreomycetidae</taxon>
        <taxon>Microascales</taxon>
        <taxon>Microascaceae</taxon>
        <taxon>Scedosporium</taxon>
    </lineage>
</organism>
<name>A0A084G7N6_PSEDA</name>
<dbReference type="Pfam" id="PF00005">
    <property type="entry name" value="ABC_tran"/>
    <property type="match status" value="2"/>
</dbReference>
<feature type="transmembrane region" description="Helical" evidence="11">
    <location>
        <begin position="816"/>
        <end position="842"/>
    </location>
</feature>
<evidence type="ECO:0000313" key="14">
    <source>
        <dbReference type="EMBL" id="KEZ43348.1"/>
    </source>
</evidence>
<keyword evidence="8 11" id="KW-1133">Transmembrane helix</keyword>
<accession>A0A084G7N6</accession>
<evidence type="ECO:0000256" key="2">
    <source>
        <dbReference type="ARBA" id="ARBA00009726"/>
    </source>
</evidence>
<dbReference type="InterPro" id="IPR003593">
    <property type="entry name" value="AAA+_ATPase"/>
</dbReference>
<proteinExistence type="inferred from homology"/>
<dbReference type="HOGENOM" id="CLU_000604_27_0_1"/>
<dbReference type="Proteomes" id="UP000028545">
    <property type="component" value="Unassembled WGS sequence"/>
</dbReference>
<keyword evidence="6" id="KW-0547">Nucleotide-binding</keyword>
<evidence type="ECO:0000256" key="10">
    <source>
        <dbReference type="ARBA" id="ARBA00023180"/>
    </source>
</evidence>
<dbReference type="Gene3D" id="1.20.1560.10">
    <property type="entry name" value="ABC transporter type 1, transmembrane domain"/>
    <property type="match status" value="2"/>
</dbReference>
<dbReference type="GO" id="GO:0005886">
    <property type="term" value="C:plasma membrane"/>
    <property type="evidence" value="ECO:0007669"/>
    <property type="project" value="UniProtKB-SubCell"/>
</dbReference>
<evidence type="ECO:0000256" key="6">
    <source>
        <dbReference type="ARBA" id="ARBA00022741"/>
    </source>
</evidence>
<feature type="transmembrane region" description="Helical" evidence="11">
    <location>
        <begin position="423"/>
        <end position="447"/>
    </location>
</feature>